<feature type="transmembrane region" description="Helical" evidence="1">
    <location>
        <begin position="263"/>
        <end position="286"/>
    </location>
</feature>
<keyword evidence="1" id="KW-0812">Transmembrane</keyword>
<accession>A0A922MLA9</accession>
<evidence type="ECO:0000313" key="5">
    <source>
        <dbReference type="Proteomes" id="UP000814243"/>
    </source>
</evidence>
<dbReference type="Pfam" id="PF20146">
    <property type="entry name" value="NRF"/>
    <property type="match status" value="1"/>
</dbReference>
<feature type="signal peptide" evidence="2">
    <location>
        <begin position="1"/>
        <end position="21"/>
    </location>
</feature>
<feature type="transmembrane region" description="Helical" evidence="1">
    <location>
        <begin position="316"/>
        <end position="336"/>
    </location>
</feature>
<feature type="domain" description="Nose resistant-to-fluoxetine protein N-terminal" evidence="3">
    <location>
        <begin position="50"/>
        <end position="171"/>
    </location>
</feature>
<reference evidence="4" key="1">
    <citation type="journal article" date="2021" name="G3 (Bethesda)">
        <title>Genome and transcriptome analysis of the beet armyworm Spodoptera exigua reveals targets for pest control. .</title>
        <authorList>
            <person name="Simon S."/>
            <person name="Breeschoten T."/>
            <person name="Jansen H.J."/>
            <person name="Dirks R.P."/>
            <person name="Schranz M.E."/>
            <person name="Ros V.I.D."/>
        </authorList>
    </citation>
    <scope>NUCLEOTIDE SEQUENCE</scope>
    <source>
        <strain evidence="4">TB_SE_WUR_2020</strain>
    </source>
</reference>
<dbReference type="EMBL" id="JACEFF010000387">
    <property type="protein sequence ID" value="KAH9638535.1"/>
    <property type="molecule type" value="Genomic_DNA"/>
</dbReference>
<name>A0A922MLA9_SPOEX</name>
<dbReference type="PANTHER" id="PTHR11161">
    <property type="entry name" value="O-ACYLTRANSFERASE"/>
    <property type="match status" value="1"/>
</dbReference>
<keyword evidence="1" id="KW-0472">Membrane</keyword>
<organism evidence="4 5">
    <name type="scientific">Spodoptera exigua</name>
    <name type="common">Beet armyworm</name>
    <name type="synonym">Noctua fulgens</name>
    <dbReference type="NCBI Taxonomy" id="7107"/>
    <lineage>
        <taxon>Eukaryota</taxon>
        <taxon>Metazoa</taxon>
        <taxon>Ecdysozoa</taxon>
        <taxon>Arthropoda</taxon>
        <taxon>Hexapoda</taxon>
        <taxon>Insecta</taxon>
        <taxon>Pterygota</taxon>
        <taxon>Neoptera</taxon>
        <taxon>Endopterygota</taxon>
        <taxon>Lepidoptera</taxon>
        <taxon>Glossata</taxon>
        <taxon>Ditrysia</taxon>
        <taxon>Noctuoidea</taxon>
        <taxon>Noctuidae</taxon>
        <taxon>Amphipyrinae</taxon>
        <taxon>Spodoptera</taxon>
    </lineage>
</organism>
<dbReference type="Proteomes" id="UP000814243">
    <property type="component" value="Unassembled WGS sequence"/>
</dbReference>
<gene>
    <name evidence="4" type="ORF">HF086_006472</name>
</gene>
<protein>
    <recommendedName>
        <fullName evidence="3">Nose resistant-to-fluoxetine protein N-terminal domain-containing protein</fullName>
    </recommendedName>
</protein>
<keyword evidence="2" id="KW-0732">Signal</keyword>
<dbReference type="AlphaFoldDB" id="A0A922MLA9"/>
<evidence type="ECO:0000256" key="1">
    <source>
        <dbReference type="SAM" id="Phobius"/>
    </source>
</evidence>
<dbReference type="InterPro" id="IPR006621">
    <property type="entry name" value="Nose-resist-to-fluoxetine_N"/>
</dbReference>
<sequence length="410" mass="46702">MQSNITLKITFILYALSFFYANNKKEGNTFLDSLAHKLKLEKWEKDEVACLESVLNVLENVKNHTLWATWIWNANALPTGNLYGSYRHYASYDQCLKPPWLHTHPQLKTQHCFTDFLLSEEDDVKTIADYDPMESTIQYINSPSPSGFPMNHIMWGVCLPAACSPPAVSKLTRVVYEAATFSSIASDVTVKHCQEAGETLPYSTGFYIFMLIGPFALIVFYLISVSKHFSPGPAWTGLEETDVCEKYWVKSLLMMNSDKNKSIGFVSYVVVAVFSMVIPGVLTYLLQLPGVLFSEYGKYIIRYRETWEFSFIYTAFYSRASTYLVGVAMGYLMHLYKPNDHRNSISKVYDGMGILAMSIGLSYAMWLFVEAPLINITNHLFFNKFNVDSDRSHDDDGIRYQSGITKTKVL</sequence>
<feature type="transmembrane region" description="Helical" evidence="1">
    <location>
        <begin position="204"/>
        <end position="223"/>
    </location>
</feature>
<evidence type="ECO:0000313" key="4">
    <source>
        <dbReference type="EMBL" id="KAH9638535.1"/>
    </source>
</evidence>
<evidence type="ECO:0000256" key="2">
    <source>
        <dbReference type="SAM" id="SignalP"/>
    </source>
</evidence>
<feature type="transmembrane region" description="Helical" evidence="1">
    <location>
        <begin position="348"/>
        <end position="369"/>
    </location>
</feature>
<evidence type="ECO:0000259" key="3">
    <source>
        <dbReference type="Pfam" id="PF20146"/>
    </source>
</evidence>
<proteinExistence type="predicted"/>
<dbReference type="PANTHER" id="PTHR11161:SF0">
    <property type="entry name" value="O-ACYLTRANSFERASE LIKE PROTEIN"/>
    <property type="match status" value="1"/>
</dbReference>
<keyword evidence="1" id="KW-1133">Transmembrane helix</keyword>
<dbReference type="InterPro" id="IPR052728">
    <property type="entry name" value="O2_lipid_transport_reg"/>
</dbReference>
<feature type="chain" id="PRO_5037021858" description="Nose resistant-to-fluoxetine protein N-terminal domain-containing protein" evidence="2">
    <location>
        <begin position="22"/>
        <end position="410"/>
    </location>
</feature>
<comment type="caution">
    <text evidence="4">The sequence shown here is derived from an EMBL/GenBank/DDBJ whole genome shotgun (WGS) entry which is preliminary data.</text>
</comment>